<proteinExistence type="predicted"/>
<keyword evidence="2" id="KW-1185">Reference proteome</keyword>
<reference evidence="1 2" key="1">
    <citation type="submission" date="2013-05" db="EMBL/GenBank/DDBJ databases">
        <title>Draft genome of the parasitic nematode Anyclostoma ceylanicum.</title>
        <authorList>
            <person name="Mitreva M."/>
        </authorList>
    </citation>
    <scope>NUCLEOTIDE SEQUENCE [LARGE SCALE GENOMIC DNA]</scope>
</reference>
<name>A0A0D6L7Q9_9BILA</name>
<dbReference type="EMBL" id="KE127601">
    <property type="protein sequence ID" value="EPB65616.1"/>
    <property type="molecule type" value="Genomic_DNA"/>
</dbReference>
<gene>
    <name evidence="1" type="ORF">ANCCEY_15317</name>
</gene>
<organism evidence="1 2">
    <name type="scientific">Ancylostoma ceylanicum</name>
    <dbReference type="NCBI Taxonomy" id="53326"/>
    <lineage>
        <taxon>Eukaryota</taxon>
        <taxon>Metazoa</taxon>
        <taxon>Ecdysozoa</taxon>
        <taxon>Nematoda</taxon>
        <taxon>Chromadorea</taxon>
        <taxon>Rhabditida</taxon>
        <taxon>Rhabditina</taxon>
        <taxon>Rhabditomorpha</taxon>
        <taxon>Strongyloidea</taxon>
        <taxon>Ancylostomatidae</taxon>
        <taxon>Ancylostomatinae</taxon>
        <taxon>Ancylostoma</taxon>
    </lineage>
</organism>
<dbReference type="Proteomes" id="UP000054495">
    <property type="component" value="Unassembled WGS sequence"/>
</dbReference>
<evidence type="ECO:0000313" key="2">
    <source>
        <dbReference type="Proteomes" id="UP000054495"/>
    </source>
</evidence>
<accession>A0A0D6L7Q9</accession>
<evidence type="ECO:0000313" key="1">
    <source>
        <dbReference type="EMBL" id="EPB65616.1"/>
    </source>
</evidence>
<sequence length="101" mass="11665">MDREGKDAFSLLDELEDKLDIKANKTKIVEDVVTIKDLSDAKLDEIIGESFGNELREEVEIINGVYDKFDRTKYLAAPKALWQIEAYLPPQLPTPRIWKQE</sequence>
<protein>
    <submittedName>
        <fullName evidence="1">Uncharacterized protein</fullName>
    </submittedName>
</protein>
<dbReference type="AlphaFoldDB" id="A0A0D6L7Q9"/>